<reference evidence="9 10" key="1">
    <citation type="submission" date="2015-09" db="EMBL/GenBank/DDBJ databases">
        <title>Genome announcement of multiple Pseudomonas syringae strains.</title>
        <authorList>
            <person name="Thakur S."/>
            <person name="Wang P.W."/>
            <person name="Gong Y."/>
            <person name="Weir B.S."/>
            <person name="Guttman D.S."/>
        </authorList>
    </citation>
    <scope>NUCLEOTIDE SEQUENCE [LARGE SCALE GENOMIC DNA]</scope>
    <source>
        <strain evidence="9 10">ICMP17001</strain>
    </source>
</reference>
<keyword evidence="5" id="KW-0408">Iron</keyword>
<feature type="domain" description="2Fe-2S ferredoxin-type" evidence="7">
    <location>
        <begin position="253"/>
        <end position="338"/>
    </location>
</feature>
<dbReference type="EMBL" id="LJQC01000887">
    <property type="protein sequence ID" value="KPW91420.1"/>
    <property type="molecule type" value="Genomic_DNA"/>
</dbReference>
<evidence type="ECO:0000256" key="4">
    <source>
        <dbReference type="ARBA" id="ARBA00023002"/>
    </source>
</evidence>
<keyword evidence="4" id="KW-0560">Oxidoreductase</keyword>
<dbReference type="InterPro" id="IPR036010">
    <property type="entry name" value="2Fe-2S_ferredoxin-like_sf"/>
</dbReference>
<keyword evidence="1" id="KW-0285">Flavoprotein</keyword>
<dbReference type="Gene3D" id="2.40.30.10">
    <property type="entry name" value="Translation factors"/>
    <property type="match status" value="1"/>
</dbReference>
<dbReference type="GO" id="GO:0046872">
    <property type="term" value="F:metal ion binding"/>
    <property type="evidence" value="ECO:0007669"/>
    <property type="project" value="UniProtKB-KW"/>
</dbReference>
<evidence type="ECO:0000256" key="6">
    <source>
        <dbReference type="ARBA" id="ARBA00023014"/>
    </source>
</evidence>
<dbReference type="AlphaFoldDB" id="A0A0P9P192"/>
<dbReference type="CDD" id="cd06185">
    <property type="entry name" value="PDR_like"/>
    <property type="match status" value="1"/>
</dbReference>
<dbReference type="InterPro" id="IPR039261">
    <property type="entry name" value="FNR_nucleotide-bd"/>
</dbReference>
<dbReference type="Proteomes" id="UP000051335">
    <property type="component" value="Unassembled WGS sequence"/>
</dbReference>
<dbReference type="InterPro" id="IPR050415">
    <property type="entry name" value="MRET"/>
</dbReference>
<dbReference type="Gene3D" id="3.10.20.30">
    <property type="match status" value="1"/>
</dbReference>
<dbReference type="SUPFAM" id="SSF52343">
    <property type="entry name" value="Ferredoxin reductase-like, C-terminal NADP-linked domain"/>
    <property type="match status" value="1"/>
</dbReference>
<organism evidence="9 10">
    <name type="scientific">Pseudomonas syringae pv. coryli</name>
    <dbReference type="NCBI Taxonomy" id="317659"/>
    <lineage>
        <taxon>Bacteria</taxon>
        <taxon>Pseudomonadati</taxon>
        <taxon>Pseudomonadota</taxon>
        <taxon>Gammaproteobacteria</taxon>
        <taxon>Pseudomonadales</taxon>
        <taxon>Pseudomonadaceae</taxon>
        <taxon>Pseudomonas</taxon>
    </lineage>
</organism>
<dbReference type="PROSITE" id="PS00197">
    <property type="entry name" value="2FE2S_FER_1"/>
    <property type="match status" value="1"/>
</dbReference>
<dbReference type="PRINTS" id="PR00409">
    <property type="entry name" value="PHDIOXRDTASE"/>
</dbReference>
<dbReference type="CDD" id="cd00207">
    <property type="entry name" value="fer2"/>
    <property type="match status" value="1"/>
</dbReference>
<dbReference type="Gene3D" id="3.40.50.80">
    <property type="entry name" value="Nucleotide-binding domain of ferredoxin-NADP reductase (FNR) module"/>
    <property type="match status" value="1"/>
</dbReference>
<gene>
    <name evidence="9" type="ORF">ALO75_04425</name>
</gene>
<evidence type="ECO:0000256" key="5">
    <source>
        <dbReference type="ARBA" id="ARBA00023004"/>
    </source>
</evidence>
<dbReference type="InterPro" id="IPR012675">
    <property type="entry name" value="Beta-grasp_dom_sf"/>
</dbReference>
<name>A0A0P9P192_9PSED</name>
<keyword evidence="9" id="KW-0808">Transferase</keyword>
<evidence type="ECO:0000259" key="8">
    <source>
        <dbReference type="PROSITE" id="PS51384"/>
    </source>
</evidence>
<dbReference type="FunFam" id="3.40.50.80:FF:000066">
    <property type="entry name" value="Vanillate O-demethylase oxidoreductase"/>
    <property type="match status" value="1"/>
</dbReference>
<keyword evidence="2" id="KW-0001">2Fe-2S</keyword>
<evidence type="ECO:0000256" key="2">
    <source>
        <dbReference type="ARBA" id="ARBA00022714"/>
    </source>
</evidence>
<keyword evidence="9" id="KW-0489">Methyltransferase</keyword>
<feature type="domain" description="FAD-binding FR-type" evidence="8">
    <location>
        <begin position="21"/>
        <end position="123"/>
    </location>
</feature>
<proteinExistence type="predicted"/>
<dbReference type="SUPFAM" id="SSF54292">
    <property type="entry name" value="2Fe-2S ferredoxin-like"/>
    <property type="match status" value="1"/>
</dbReference>
<evidence type="ECO:0000259" key="7">
    <source>
        <dbReference type="PROSITE" id="PS51085"/>
    </source>
</evidence>
<comment type="caution">
    <text evidence="9">The sequence shown here is derived from an EMBL/GenBank/DDBJ whole genome shotgun (WGS) entry which is preliminary data.</text>
</comment>
<dbReference type="FunFam" id="3.10.20.30:FF:000034">
    <property type="entry name" value="Vanillate monooxygenase, oxidoreductase subunit"/>
    <property type="match status" value="1"/>
</dbReference>
<keyword evidence="6" id="KW-0411">Iron-sulfur</keyword>
<dbReference type="GO" id="GO:0008168">
    <property type="term" value="F:methyltransferase activity"/>
    <property type="evidence" value="ECO:0007669"/>
    <property type="project" value="UniProtKB-KW"/>
</dbReference>
<evidence type="ECO:0000256" key="1">
    <source>
        <dbReference type="ARBA" id="ARBA00022630"/>
    </source>
</evidence>
<dbReference type="FunFam" id="2.40.30.10:FF:000108">
    <property type="entry name" value="Vanillate O-demethylase oxidoreductase"/>
    <property type="match status" value="1"/>
</dbReference>
<evidence type="ECO:0000313" key="10">
    <source>
        <dbReference type="Proteomes" id="UP000051335"/>
    </source>
</evidence>
<dbReference type="InterPro" id="IPR001041">
    <property type="entry name" value="2Fe-2S_ferredoxin-type"/>
</dbReference>
<dbReference type="GO" id="GO:0016491">
    <property type="term" value="F:oxidoreductase activity"/>
    <property type="evidence" value="ECO:0007669"/>
    <property type="project" value="UniProtKB-KW"/>
</dbReference>
<dbReference type="PATRIC" id="fig|317659.3.peg.1988"/>
<dbReference type="GO" id="GO:0051537">
    <property type="term" value="F:2 iron, 2 sulfur cluster binding"/>
    <property type="evidence" value="ECO:0007669"/>
    <property type="project" value="UniProtKB-KW"/>
</dbReference>
<dbReference type="SUPFAM" id="SSF63380">
    <property type="entry name" value="Riboflavin synthase domain-like"/>
    <property type="match status" value="1"/>
</dbReference>
<keyword evidence="3" id="KW-0479">Metal-binding</keyword>
<dbReference type="Pfam" id="PF00111">
    <property type="entry name" value="Fer2"/>
    <property type="match status" value="1"/>
</dbReference>
<dbReference type="PROSITE" id="PS51384">
    <property type="entry name" value="FAD_FR"/>
    <property type="match status" value="1"/>
</dbReference>
<keyword evidence="10" id="KW-1185">Reference proteome</keyword>
<accession>A0A0P9P192</accession>
<sequence length="338" mass="36896">MPVETPRQQSEVTHAAVTRGPTMIDVTVLSRNDEALDICSFELVRADGALLPPFTAGAHIDVHLPDGLIRQYSLCNAPNERHRYLIGVLNDPASRGGSRSLHQQIQTGAPLRISEPRNLFPLAENSRRTLLFAGGIGITPILCMAEQLTLEAADFELHYCVRSAERGAFIERLKHSAFAERITLHFDEQPGTALNAAKVLANPQTDTHLYVCGPGGFMQYILDSARAAGWSEDTLHREYFSAEPVDTSNDGSFSIEIASTGQVIAIPANKTVAQVLESHGIDIPLSCEQGVCGTCLTRVLKGIPDHRDLFLTEDEQALNDQFTPCCSRSKTPVLVLDI</sequence>
<protein>
    <submittedName>
        <fullName evidence="9">Vanillate O-demethylase</fullName>
    </submittedName>
</protein>
<dbReference type="InterPro" id="IPR006058">
    <property type="entry name" value="2Fe2S_fd_BS"/>
</dbReference>
<dbReference type="PROSITE" id="PS51085">
    <property type="entry name" value="2FE2S_FER_2"/>
    <property type="match status" value="1"/>
</dbReference>
<dbReference type="PANTHER" id="PTHR47354">
    <property type="entry name" value="NADH OXIDOREDUCTASE HCR"/>
    <property type="match status" value="1"/>
</dbReference>
<dbReference type="InterPro" id="IPR017938">
    <property type="entry name" value="Riboflavin_synthase-like_b-brl"/>
</dbReference>
<dbReference type="GO" id="GO:0032259">
    <property type="term" value="P:methylation"/>
    <property type="evidence" value="ECO:0007669"/>
    <property type="project" value="UniProtKB-KW"/>
</dbReference>
<evidence type="ECO:0000256" key="3">
    <source>
        <dbReference type="ARBA" id="ARBA00022723"/>
    </source>
</evidence>
<dbReference type="PANTHER" id="PTHR47354:SF1">
    <property type="entry name" value="CARNITINE MONOOXYGENASE REDUCTASE SUBUNIT"/>
    <property type="match status" value="1"/>
</dbReference>
<dbReference type="InterPro" id="IPR017927">
    <property type="entry name" value="FAD-bd_FR_type"/>
</dbReference>
<evidence type="ECO:0000313" key="9">
    <source>
        <dbReference type="EMBL" id="KPW91420.1"/>
    </source>
</evidence>